<keyword evidence="6" id="KW-1185">Reference proteome</keyword>
<dbReference type="EMBL" id="OU895879">
    <property type="protein sequence ID" value="CAG9807571.1"/>
    <property type="molecule type" value="Genomic_DNA"/>
</dbReference>
<dbReference type="Proteomes" id="UP001153620">
    <property type="component" value="Chromosome 3"/>
</dbReference>
<evidence type="ECO:0000313" key="5">
    <source>
        <dbReference type="EMBL" id="CAG9807571.1"/>
    </source>
</evidence>
<dbReference type="OrthoDB" id="5565075at2759"/>
<keyword evidence="3" id="KW-0732">Signal</keyword>
<dbReference type="PANTHER" id="PTHR24260:SF134">
    <property type="entry name" value="AT07769P-RELATED"/>
    <property type="match status" value="1"/>
</dbReference>
<dbReference type="PRINTS" id="PR00722">
    <property type="entry name" value="CHYMOTRYPSIN"/>
</dbReference>
<reference evidence="5" key="1">
    <citation type="submission" date="2022-01" db="EMBL/GenBank/DDBJ databases">
        <authorList>
            <person name="King R."/>
        </authorList>
    </citation>
    <scope>NUCLEOTIDE SEQUENCE</scope>
</reference>
<dbReference type="GO" id="GO:0004252">
    <property type="term" value="F:serine-type endopeptidase activity"/>
    <property type="evidence" value="ECO:0007669"/>
    <property type="project" value="InterPro"/>
</dbReference>
<dbReference type="AlphaFoldDB" id="A0A9N9S1S0"/>
<dbReference type="InterPro" id="IPR051333">
    <property type="entry name" value="CLIP_Serine_Protease"/>
</dbReference>
<dbReference type="GO" id="GO:0006508">
    <property type="term" value="P:proteolysis"/>
    <property type="evidence" value="ECO:0007669"/>
    <property type="project" value="InterPro"/>
</dbReference>
<feature type="region of interest" description="Disordered" evidence="2">
    <location>
        <begin position="305"/>
        <end position="339"/>
    </location>
</feature>
<dbReference type="PANTHER" id="PTHR24260">
    <property type="match status" value="1"/>
</dbReference>
<evidence type="ECO:0000256" key="3">
    <source>
        <dbReference type="SAM" id="SignalP"/>
    </source>
</evidence>
<dbReference type="InterPro" id="IPR001254">
    <property type="entry name" value="Trypsin_dom"/>
</dbReference>
<feature type="signal peptide" evidence="3">
    <location>
        <begin position="1"/>
        <end position="21"/>
    </location>
</feature>
<dbReference type="InterPro" id="IPR043504">
    <property type="entry name" value="Peptidase_S1_PA_chymotrypsin"/>
</dbReference>
<dbReference type="InterPro" id="IPR018114">
    <property type="entry name" value="TRYPSIN_HIS"/>
</dbReference>
<evidence type="ECO:0000259" key="4">
    <source>
        <dbReference type="PROSITE" id="PS50240"/>
    </source>
</evidence>
<name>A0A9N9S1S0_9DIPT</name>
<dbReference type="Pfam" id="PF00089">
    <property type="entry name" value="Trypsin"/>
    <property type="match status" value="1"/>
</dbReference>
<reference evidence="5" key="2">
    <citation type="submission" date="2022-10" db="EMBL/GenBank/DDBJ databases">
        <authorList>
            <consortium name="ENA_rothamsted_submissions"/>
            <consortium name="culmorum"/>
            <person name="King R."/>
        </authorList>
    </citation>
    <scope>NUCLEOTIDE SEQUENCE</scope>
</reference>
<dbReference type="SMART" id="SM00020">
    <property type="entry name" value="Tryp_SPc"/>
    <property type="match status" value="1"/>
</dbReference>
<protein>
    <recommendedName>
        <fullName evidence="4">Peptidase S1 domain-containing protein</fullName>
    </recommendedName>
</protein>
<sequence>MRNFSKIFAIFIALQLNLVLGIHYGNIAQRNQFPYAVLVHSPQFFCSGALISDRHIITAAHCLMSIRKGGKVTVNVGAHEYYGSRFTDGKTISSDKFWMHENFTMPSAVFDIGVIELPESLPRSEKIGWLKLSTRPDADLDPKDKEVYLAGWGYSESSYGVAEELRWTKMDLIPLKECMKYKSHYIEDMNKDHICTRKTEGMPCSGDSGSVIVSKKTNKILGVVSYVKDAENGIDMGYNDCDSDIPVASTRISSYIDWINNKTGINFTAGFEQDDNSNLIRPAKLPNKVTTPTTIRPQRKYMCNTTKTTSKPNTERSSTENLYNPTIQDVNPHIKSKPSLYPSISNTQLIITRSRRRRSF</sequence>
<organism evidence="5 6">
    <name type="scientific">Chironomus riparius</name>
    <dbReference type="NCBI Taxonomy" id="315576"/>
    <lineage>
        <taxon>Eukaryota</taxon>
        <taxon>Metazoa</taxon>
        <taxon>Ecdysozoa</taxon>
        <taxon>Arthropoda</taxon>
        <taxon>Hexapoda</taxon>
        <taxon>Insecta</taxon>
        <taxon>Pterygota</taxon>
        <taxon>Neoptera</taxon>
        <taxon>Endopterygota</taxon>
        <taxon>Diptera</taxon>
        <taxon>Nematocera</taxon>
        <taxon>Chironomoidea</taxon>
        <taxon>Chironomidae</taxon>
        <taxon>Chironominae</taxon>
        <taxon>Chironomus</taxon>
    </lineage>
</organism>
<dbReference type="InterPro" id="IPR001314">
    <property type="entry name" value="Peptidase_S1A"/>
</dbReference>
<dbReference type="SUPFAM" id="SSF50494">
    <property type="entry name" value="Trypsin-like serine proteases"/>
    <property type="match status" value="1"/>
</dbReference>
<dbReference type="InterPro" id="IPR009003">
    <property type="entry name" value="Peptidase_S1_PA"/>
</dbReference>
<gene>
    <name evidence="5" type="ORF">CHIRRI_LOCUS10417</name>
</gene>
<comment type="similarity">
    <text evidence="1">Belongs to the peptidase S1 family. CLIP subfamily.</text>
</comment>
<dbReference type="PROSITE" id="PS50240">
    <property type="entry name" value="TRYPSIN_DOM"/>
    <property type="match status" value="1"/>
</dbReference>
<dbReference type="CDD" id="cd00190">
    <property type="entry name" value="Tryp_SPc"/>
    <property type="match status" value="1"/>
</dbReference>
<evidence type="ECO:0000256" key="2">
    <source>
        <dbReference type="SAM" id="MobiDB-lite"/>
    </source>
</evidence>
<evidence type="ECO:0000256" key="1">
    <source>
        <dbReference type="ARBA" id="ARBA00024195"/>
    </source>
</evidence>
<dbReference type="Gene3D" id="2.40.10.10">
    <property type="entry name" value="Trypsin-like serine proteases"/>
    <property type="match status" value="1"/>
</dbReference>
<proteinExistence type="inferred from homology"/>
<feature type="domain" description="Peptidase S1" evidence="4">
    <location>
        <begin position="18"/>
        <end position="264"/>
    </location>
</feature>
<feature type="chain" id="PRO_5040503328" description="Peptidase S1 domain-containing protein" evidence="3">
    <location>
        <begin position="22"/>
        <end position="360"/>
    </location>
</feature>
<evidence type="ECO:0000313" key="6">
    <source>
        <dbReference type="Proteomes" id="UP001153620"/>
    </source>
</evidence>
<accession>A0A9N9S1S0</accession>
<feature type="compositionally biased region" description="Polar residues" evidence="2">
    <location>
        <begin position="319"/>
        <end position="329"/>
    </location>
</feature>
<dbReference type="PROSITE" id="PS00134">
    <property type="entry name" value="TRYPSIN_HIS"/>
    <property type="match status" value="1"/>
</dbReference>